<dbReference type="OrthoDB" id="3476529at2759"/>
<evidence type="ECO:0008006" key="5">
    <source>
        <dbReference type="Google" id="ProtNLM"/>
    </source>
</evidence>
<evidence type="ECO:0000313" key="4">
    <source>
        <dbReference type="Proteomes" id="UP000076532"/>
    </source>
</evidence>
<dbReference type="SUPFAM" id="SSF48230">
    <property type="entry name" value="Chondroitin AC/alginate lyase"/>
    <property type="match status" value="1"/>
</dbReference>
<dbReference type="Gene3D" id="2.70.98.70">
    <property type="match status" value="1"/>
</dbReference>
<name>A0A166NZX4_9AGAM</name>
<gene>
    <name evidence="3" type="ORF">FIBSPDRAFT_929211</name>
</gene>
<accession>A0A166NZX4</accession>
<dbReference type="Proteomes" id="UP000076532">
    <property type="component" value="Unassembled WGS sequence"/>
</dbReference>
<keyword evidence="4" id="KW-1185">Reference proteome</keyword>
<dbReference type="PANTHER" id="PTHR38045:SF1">
    <property type="entry name" value="HEPARINASE II_III-LIKE PROTEIN"/>
    <property type="match status" value="1"/>
</dbReference>
<organism evidence="3 4">
    <name type="scientific">Athelia psychrophila</name>
    <dbReference type="NCBI Taxonomy" id="1759441"/>
    <lineage>
        <taxon>Eukaryota</taxon>
        <taxon>Fungi</taxon>
        <taxon>Dikarya</taxon>
        <taxon>Basidiomycota</taxon>
        <taxon>Agaricomycotina</taxon>
        <taxon>Agaricomycetes</taxon>
        <taxon>Agaricomycetidae</taxon>
        <taxon>Atheliales</taxon>
        <taxon>Atheliaceae</taxon>
        <taxon>Athelia</taxon>
    </lineage>
</organism>
<reference evidence="3 4" key="1">
    <citation type="journal article" date="2016" name="Mol. Biol. Evol.">
        <title>Comparative Genomics of Early-Diverging Mushroom-Forming Fungi Provides Insights into the Origins of Lignocellulose Decay Capabilities.</title>
        <authorList>
            <person name="Nagy L.G."/>
            <person name="Riley R."/>
            <person name="Tritt A."/>
            <person name="Adam C."/>
            <person name="Daum C."/>
            <person name="Floudas D."/>
            <person name="Sun H."/>
            <person name="Yadav J.S."/>
            <person name="Pangilinan J."/>
            <person name="Larsson K.H."/>
            <person name="Matsuura K."/>
            <person name="Barry K."/>
            <person name="Labutti K."/>
            <person name="Kuo R."/>
            <person name="Ohm R.A."/>
            <person name="Bhattacharya S.S."/>
            <person name="Shirouzu T."/>
            <person name="Yoshinaga Y."/>
            <person name="Martin F.M."/>
            <person name="Grigoriev I.V."/>
            <person name="Hibbett D.S."/>
        </authorList>
    </citation>
    <scope>NUCLEOTIDE SEQUENCE [LARGE SCALE GENOMIC DNA]</scope>
    <source>
        <strain evidence="3 4">CBS 109695</strain>
    </source>
</reference>
<evidence type="ECO:0000256" key="2">
    <source>
        <dbReference type="SAM" id="Phobius"/>
    </source>
</evidence>
<dbReference type="InterPro" id="IPR008929">
    <property type="entry name" value="Chondroitin_lyas"/>
</dbReference>
<dbReference type="STRING" id="436010.A0A166NZX4"/>
<dbReference type="AlphaFoldDB" id="A0A166NZX4"/>
<sequence length="946" mass="102074">MSFKWPHPYRLLHHIIRGESPGPLDDIYNRSASNTQKKGKHIGKWPTRLGEATSIHNQKDHTAPEPATLREIPADMMMIVVMQELNSAVSLPLQIWRRYMSQEQLEIELIVDNDERTGIVVAVDSWDKHLGPGGVHIGEGGGGGVMGLGVESMRDLNQYLKSKLILLGNYSMRSTPGGGGSPAVDQQPNDSTGFITAPAGAKKGGVSKWIKIGVPVLILVIVGAVLGGVLGSRHHNSNSSASSSASGSSASAAASSAASAGNALGVFATATNSEFMMPIYPSTTNTAAFTEPTFTEDSSSTWPADPFKPSTPSATTVRTDRPRLIAPAYKWAALPSLIAKNPYLTYWNETIFGNATEYYNLPPVVYFMDGGSGILDNCRYVKMRIKAFGYAYRMTNDTKWSDRAYAELENAVSSSFGPSGPTKWNPAHFLDTAEMTAAFAIAYDWMYDAWTSTQLNTIKQSILTYGLNNGVSAYTQTSFNANWWKGADITGNWNCVCNSGLTLGALAILGDDTTGTAQQILGFTIPNAKEVCAFGPSSDGTWAETANYWYFGTTAHAEMSSSLLTATGSDYGLLDTNAHFNLTGLYHMYATGPTSLFNYGDHGPNKYSTTANSMMYYASSFGVPRYALFQRDQRDAAEPWSMFWYDPSATGAFWDGAPLDNFFDNSTDQWGSMRSSWTDGSALYVAMKAGTLQGHQTHNDLDAGDFVLDAAGTRWAGELGSGDYNSAGYFASDAQDAQRWLYYRKRTEGQNVIMVNADNQNVLAAPTVKYGSTNEAQGSSTVYTVPGSSAAYFTADLESAYFNVTSYKRGIRTINGRTQVLLQDEINASSAIMWRMHTNATVTIGSSGTSATLTLDGQTLTVQMLSPPSGAKFTTMDAVRLSTDPATPSGSPDQPNPGVTVLAIELAAGTYDLQVLFNPQWPGMAASSYKTPSFVAIDSWSTTSHP</sequence>
<protein>
    <recommendedName>
        <fullName evidence="5">Heparinase II N-terminal domain-containing protein</fullName>
    </recommendedName>
</protein>
<dbReference type="EMBL" id="KV417520">
    <property type="protein sequence ID" value="KZP25553.1"/>
    <property type="molecule type" value="Genomic_DNA"/>
</dbReference>
<evidence type="ECO:0000313" key="3">
    <source>
        <dbReference type="EMBL" id="KZP25553.1"/>
    </source>
</evidence>
<keyword evidence="2" id="KW-0472">Membrane</keyword>
<keyword evidence="2" id="KW-1133">Transmembrane helix</keyword>
<evidence type="ECO:0000256" key="1">
    <source>
        <dbReference type="SAM" id="MobiDB-lite"/>
    </source>
</evidence>
<keyword evidence="2" id="KW-0812">Transmembrane</keyword>
<feature type="transmembrane region" description="Helical" evidence="2">
    <location>
        <begin position="212"/>
        <end position="231"/>
    </location>
</feature>
<dbReference type="Gene3D" id="1.50.10.100">
    <property type="entry name" value="Chondroitin AC/alginate lyase"/>
    <property type="match status" value="1"/>
</dbReference>
<dbReference type="PANTHER" id="PTHR38045">
    <property type="entry name" value="CHROMOSOME 1, WHOLE GENOME SHOTGUN SEQUENCE"/>
    <property type="match status" value="1"/>
</dbReference>
<feature type="region of interest" description="Disordered" evidence="1">
    <location>
        <begin position="295"/>
        <end position="316"/>
    </location>
</feature>
<proteinExistence type="predicted"/>